<dbReference type="GO" id="GO:0008299">
    <property type="term" value="P:isoprenoid biosynthetic process"/>
    <property type="evidence" value="ECO:0007669"/>
    <property type="project" value="UniProtKB-KW"/>
</dbReference>
<accession>A0A1J5U7Z1</accession>
<evidence type="ECO:0000256" key="4">
    <source>
        <dbReference type="ARBA" id="ARBA00022842"/>
    </source>
</evidence>
<dbReference type="InterPro" id="IPR000092">
    <property type="entry name" value="Polyprenyl_synt"/>
</dbReference>
<evidence type="ECO:0008006" key="9">
    <source>
        <dbReference type="Google" id="ProtNLM"/>
    </source>
</evidence>
<dbReference type="PANTHER" id="PTHR43281:SF1">
    <property type="entry name" value="FARNESYL DIPHOSPHATE SYNTHASE"/>
    <property type="match status" value="1"/>
</dbReference>
<comment type="caution">
    <text evidence="7">The sequence shown here is derived from an EMBL/GenBank/DDBJ whole genome shotgun (WGS) entry which is preliminary data.</text>
</comment>
<sequence length="327" mass="36525">MNLKEILKERGVPVENALKKYLSVRKPEKLYEAMGHIPLAGGKRLRPIMAALTCEIVGGEPERAIPYATALETIHNFTLVHDDVMDDDDLRHGVDACHVVYGLPTAINAGDALFAYSFEMITDTDVKSDVKNNLIKHVARTVREIAEGQQMDMDFENMEYVSSEEYLKMIELKTAILFGAAAYGGALIGGTEEEEANKLRDMAISIGLGFQIWDDYLDATASEELLGKPSGSDIVQGKRTLLVIKALEKAEKEQGKRLQEILDNDNNENSDIIEAVKIMKETGALDECEKIALEHLEGAKKTLSKYPDSEARKDLEELLRFMVERKY</sequence>
<evidence type="ECO:0000256" key="1">
    <source>
        <dbReference type="ARBA" id="ARBA00001946"/>
    </source>
</evidence>
<keyword evidence="5" id="KW-0414">Isoprene biosynthesis</keyword>
<organism evidence="7 8">
    <name type="scientific">Marine Group III euryarchaeote CG-Bathy1</name>
    <dbReference type="NCBI Taxonomy" id="1889001"/>
    <lineage>
        <taxon>Archaea</taxon>
        <taxon>Methanobacteriati</taxon>
        <taxon>Thermoplasmatota</taxon>
        <taxon>Thermoplasmata</taxon>
        <taxon>Candidatus Thermoprofundales</taxon>
    </lineage>
</organism>
<comment type="similarity">
    <text evidence="6">Belongs to the FPP/GGPP synthase family.</text>
</comment>
<dbReference type="InterPro" id="IPR008949">
    <property type="entry name" value="Isoprenoid_synthase_dom_sf"/>
</dbReference>
<dbReference type="PROSITE" id="PS00444">
    <property type="entry name" value="POLYPRENYL_SYNTHASE_2"/>
    <property type="match status" value="1"/>
</dbReference>
<dbReference type="Pfam" id="PF00348">
    <property type="entry name" value="polyprenyl_synt"/>
    <property type="match status" value="1"/>
</dbReference>
<dbReference type="SFLD" id="SFLDS00005">
    <property type="entry name" value="Isoprenoid_Synthase_Type_I"/>
    <property type="match status" value="1"/>
</dbReference>
<proteinExistence type="inferred from homology"/>
<keyword evidence="2 6" id="KW-0808">Transferase</keyword>
<evidence type="ECO:0000313" key="7">
    <source>
        <dbReference type="EMBL" id="OIR20398.1"/>
    </source>
</evidence>
<dbReference type="Proteomes" id="UP000183815">
    <property type="component" value="Unassembled WGS sequence"/>
</dbReference>
<dbReference type="Gene3D" id="1.10.600.10">
    <property type="entry name" value="Farnesyl Diphosphate Synthase"/>
    <property type="match status" value="1"/>
</dbReference>
<keyword evidence="3" id="KW-0479">Metal-binding</keyword>
<keyword evidence="4" id="KW-0460">Magnesium</keyword>
<reference evidence="7 8" key="1">
    <citation type="submission" date="2016-08" db="EMBL/GenBank/DDBJ databases">
        <title>New Insights into Marine Group III Euryarchaeota, from dark to light.</title>
        <authorList>
            <person name="Haro-Moreno J.M."/>
            <person name="Rodriguez-Valera F."/>
            <person name="Lopez-Garcia P."/>
            <person name="Moreira D."/>
            <person name="Martin-Cuadrado A.B."/>
        </authorList>
    </citation>
    <scope>NUCLEOTIDE SEQUENCE [LARGE SCALE GENOMIC DNA]</scope>
    <source>
        <strain evidence="7">CG-Bathy1</strain>
    </source>
</reference>
<dbReference type="InterPro" id="IPR033749">
    <property type="entry name" value="Polyprenyl_synt_CS"/>
</dbReference>
<evidence type="ECO:0000256" key="5">
    <source>
        <dbReference type="ARBA" id="ARBA00023229"/>
    </source>
</evidence>
<evidence type="ECO:0000313" key="8">
    <source>
        <dbReference type="Proteomes" id="UP000183815"/>
    </source>
</evidence>
<dbReference type="GO" id="GO:0046872">
    <property type="term" value="F:metal ion binding"/>
    <property type="evidence" value="ECO:0007669"/>
    <property type="project" value="UniProtKB-KW"/>
</dbReference>
<dbReference type="AlphaFoldDB" id="A0A1J5U7Z1"/>
<evidence type="ECO:0000256" key="6">
    <source>
        <dbReference type="RuleBase" id="RU004466"/>
    </source>
</evidence>
<dbReference type="SUPFAM" id="SSF48576">
    <property type="entry name" value="Terpenoid synthases"/>
    <property type="match status" value="1"/>
</dbReference>
<protein>
    <recommendedName>
        <fullName evidence="9">Geranylgeranyl pyrophosphate synthase</fullName>
    </recommendedName>
</protein>
<comment type="cofactor">
    <cofactor evidence="1">
        <name>Mg(2+)</name>
        <dbReference type="ChEBI" id="CHEBI:18420"/>
    </cofactor>
</comment>
<gene>
    <name evidence="7" type="ORF">BEU04_00940</name>
</gene>
<dbReference type="CDD" id="cd00685">
    <property type="entry name" value="Trans_IPPS_HT"/>
    <property type="match status" value="1"/>
</dbReference>
<name>A0A1J5U7Z1_9ARCH</name>
<dbReference type="SFLD" id="SFLDG01017">
    <property type="entry name" value="Polyprenyl_Transferase_Like"/>
    <property type="match status" value="1"/>
</dbReference>
<dbReference type="GO" id="GO:0004659">
    <property type="term" value="F:prenyltransferase activity"/>
    <property type="evidence" value="ECO:0007669"/>
    <property type="project" value="InterPro"/>
</dbReference>
<evidence type="ECO:0000256" key="2">
    <source>
        <dbReference type="ARBA" id="ARBA00022679"/>
    </source>
</evidence>
<dbReference type="PANTHER" id="PTHR43281">
    <property type="entry name" value="FARNESYL DIPHOSPHATE SYNTHASE"/>
    <property type="match status" value="1"/>
</dbReference>
<dbReference type="EMBL" id="MIYU01000001">
    <property type="protein sequence ID" value="OIR20398.1"/>
    <property type="molecule type" value="Genomic_DNA"/>
</dbReference>
<evidence type="ECO:0000256" key="3">
    <source>
        <dbReference type="ARBA" id="ARBA00022723"/>
    </source>
</evidence>